<reference evidence="1 2" key="1">
    <citation type="journal article" date="2021" name="Elife">
        <title>Chloroplast acquisition without the gene transfer in kleptoplastic sea slugs, Plakobranchus ocellatus.</title>
        <authorList>
            <person name="Maeda T."/>
            <person name="Takahashi S."/>
            <person name="Yoshida T."/>
            <person name="Shimamura S."/>
            <person name="Takaki Y."/>
            <person name="Nagai Y."/>
            <person name="Toyoda A."/>
            <person name="Suzuki Y."/>
            <person name="Arimoto A."/>
            <person name="Ishii H."/>
            <person name="Satoh N."/>
            <person name="Nishiyama T."/>
            <person name="Hasebe M."/>
            <person name="Maruyama T."/>
            <person name="Minagawa J."/>
            <person name="Obokata J."/>
            <person name="Shigenobu S."/>
        </authorList>
    </citation>
    <scope>NUCLEOTIDE SEQUENCE [LARGE SCALE GENOMIC DNA]</scope>
</reference>
<evidence type="ECO:0000313" key="1">
    <source>
        <dbReference type="EMBL" id="GFS09542.1"/>
    </source>
</evidence>
<dbReference type="AlphaFoldDB" id="A0AAV4IHR3"/>
<sequence>MCPTCVDATHTRDCLSNIQQCKANQVCGFEELQSTRNCTSGEAFAPHEHCTLCCRGDDCARDLGLVQEEPSATSSQVCEDADFYPCQFAQFTACHDEDMSLTVCPVTCGRCADL</sequence>
<proteinExistence type="predicted"/>
<dbReference type="Proteomes" id="UP000762676">
    <property type="component" value="Unassembled WGS sequence"/>
</dbReference>
<organism evidence="1 2">
    <name type="scientific">Elysia marginata</name>
    <dbReference type="NCBI Taxonomy" id="1093978"/>
    <lineage>
        <taxon>Eukaryota</taxon>
        <taxon>Metazoa</taxon>
        <taxon>Spiralia</taxon>
        <taxon>Lophotrochozoa</taxon>
        <taxon>Mollusca</taxon>
        <taxon>Gastropoda</taxon>
        <taxon>Heterobranchia</taxon>
        <taxon>Euthyneura</taxon>
        <taxon>Panpulmonata</taxon>
        <taxon>Sacoglossa</taxon>
        <taxon>Placobranchoidea</taxon>
        <taxon>Plakobranchidae</taxon>
        <taxon>Elysia</taxon>
    </lineage>
</organism>
<name>A0AAV4IHR3_9GAST</name>
<evidence type="ECO:0000313" key="2">
    <source>
        <dbReference type="Proteomes" id="UP000762676"/>
    </source>
</evidence>
<keyword evidence="2" id="KW-1185">Reference proteome</keyword>
<protein>
    <recommendedName>
        <fullName evidence="3">ShKT domain-containing protein</fullName>
    </recommendedName>
</protein>
<accession>A0AAV4IHR3</accession>
<gene>
    <name evidence="1" type="ORF">ElyMa_004785000</name>
</gene>
<comment type="caution">
    <text evidence="1">The sequence shown here is derived from an EMBL/GenBank/DDBJ whole genome shotgun (WGS) entry which is preliminary data.</text>
</comment>
<evidence type="ECO:0008006" key="3">
    <source>
        <dbReference type="Google" id="ProtNLM"/>
    </source>
</evidence>
<dbReference type="EMBL" id="BMAT01009600">
    <property type="protein sequence ID" value="GFS09542.1"/>
    <property type="molecule type" value="Genomic_DNA"/>
</dbReference>